<sequence>MIWPDLITFRRIVLPPLERNERRLFGRDVMFSKPLQARCFAGAVRDADVDDVRYELLAMDTVFPVNTATLKYHETPEGRAYECGSYALRPDGFFGEYQYHVRLWNHEEGVGVSAHYELNPWRRPRDHYAGVDWQPRAGVEKAWALLDIDSSVGVDGIHK</sequence>
<dbReference type="RefSeq" id="WP_188993369.1">
    <property type="nucleotide sequence ID" value="NZ_BMOU01000001.1"/>
</dbReference>
<proteinExistence type="predicted"/>
<protein>
    <submittedName>
        <fullName evidence="1">Uncharacterized protein</fullName>
    </submittedName>
</protein>
<name>A0A830GFQ5_9EURY</name>
<keyword evidence="2" id="KW-1185">Reference proteome</keyword>
<gene>
    <name evidence="1" type="ORF">GCM10009030_00010</name>
</gene>
<dbReference type="EMBL" id="BMOU01000001">
    <property type="protein sequence ID" value="GGN84396.1"/>
    <property type="molecule type" value="Genomic_DNA"/>
</dbReference>
<accession>A0A830GFQ5</accession>
<comment type="caution">
    <text evidence="1">The sequence shown here is derived from an EMBL/GenBank/DDBJ whole genome shotgun (WGS) entry which is preliminary data.</text>
</comment>
<reference evidence="1" key="1">
    <citation type="journal article" date="2014" name="Int. J. Syst. Evol. Microbiol.">
        <title>Complete genome sequence of Corynebacterium casei LMG S-19264T (=DSM 44701T), isolated from a smear-ripened cheese.</title>
        <authorList>
            <consortium name="US DOE Joint Genome Institute (JGI-PGF)"/>
            <person name="Walter F."/>
            <person name="Albersmeier A."/>
            <person name="Kalinowski J."/>
            <person name="Ruckert C."/>
        </authorList>
    </citation>
    <scope>NUCLEOTIDE SEQUENCE</scope>
    <source>
        <strain evidence="1">JCM 17820</strain>
    </source>
</reference>
<dbReference type="AlphaFoldDB" id="A0A830GFQ5"/>
<evidence type="ECO:0000313" key="1">
    <source>
        <dbReference type="EMBL" id="GGN84396.1"/>
    </source>
</evidence>
<organism evidence="1 2">
    <name type="scientific">Haloarcula pellucida</name>
    <dbReference type="NCBI Taxonomy" id="1427151"/>
    <lineage>
        <taxon>Archaea</taxon>
        <taxon>Methanobacteriati</taxon>
        <taxon>Methanobacteriota</taxon>
        <taxon>Stenosarchaea group</taxon>
        <taxon>Halobacteria</taxon>
        <taxon>Halobacteriales</taxon>
        <taxon>Haloarculaceae</taxon>
        <taxon>Haloarcula</taxon>
    </lineage>
</organism>
<reference evidence="1" key="2">
    <citation type="submission" date="2020-09" db="EMBL/GenBank/DDBJ databases">
        <authorList>
            <person name="Sun Q."/>
            <person name="Ohkuma M."/>
        </authorList>
    </citation>
    <scope>NUCLEOTIDE SEQUENCE</scope>
    <source>
        <strain evidence="1">JCM 17820</strain>
    </source>
</reference>
<dbReference type="Proteomes" id="UP000605784">
    <property type="component" value="Unassembled WGS sequence"/>
</dbReference>
<evidence type="ECO:0000313" key="2">
    <source>
        <dbReference type="Proteomes" id="UP000605784"/>
    </source>
</evidence>